<gene>
    <name evidence="2" type="ORF">M6B38_266350</name>
</gene>
<feature type="region of interest" description="Disordered" evidence="1">
    <location>
        <begin position="28"/>
        <end position="50"/>
    </location>
</feature>
<feature type="compositionally biased region" description="Gly residues" evidence="1">
    <location>
        <begin position="170"/>
        <end position="186"/>
    </location>
</feature>
<evidence type="ECO:0000256" key="1">
    <source>
        <dbReference type="SAM" id="MobiDB-lite"/>
    </source>
</evidence>
<evidence type="ECO:0000313" key="2">
    <source>
        <dbReference type="EMBL" id="KAJ6850202.1"/>
    </source>
</evidence>
<keyword evidence="3" id="KW-1185">Reference proteome</keyword>
<reference evidence="2" key="1">
    <citation type="journal article" date="2023" name="GigaByte">
        <title>Genome assembly of the bearded iris, Iris pallida Lam.</title>
        <authorList>
            <person name="Bruccoleri R.E."/>
            <person name="Oakeley E.J."/>
            <person name="Faust A.M.E."/>
            <person name="Altorfer M."/>
            <person name="Dessus-Babus S."/>
            <person name="Burckhardt D."/>
            <person name="Oertli M."/>
            <person name="Naumann U."/>
            <person name="Petersen F."/>
            <person name="Wong J."/>
        </authorList>
    </citation>
    <scope>NUCLEOTIDE SEQUENCE</scope>
    <source>
        <strain evidence="2">GSM-AAB239-AS_SAM_17_03QT</strain>
    </source>
</reference>
<proteinExistence type="predicted"/>
<sequence>MTSPSLSFSGSVGSHKWRENNYLERESFTKGKTHHGRGGHGGDLPTRKSSGAVRCFGSARGVLRLPAAALHSSQALLGFVGPSEARSGGIRAPLFCPAVVPLRGGADRRVLATVGIPRLAWGSMEMRHSSSPAQWLAGTRWWKQHDAWGHGGSNGDVRRGAAARQIGEESGTGGRGSAGRAVNGGSGRHDVGRG</sequence>
<evidence type="ECO:0000313" key="3">
    <source>
        <dbReference type="Proteomes" id="UP001140949"/>
    </source>
</evidence>
<dbReference type="EMBL" id="JANAVB010003200">
    <property type="protein sequence ID" value="KAJ6850202.1"/>
    <property type="molecule type" value="Genomic_DNA"/>
</dbReference>
<dbReference type="Proteomes" id="UP001140949">
    <property type="component" value="Unassembled WGS sequence"/>
</dbReference>
<accession>A0AAX6IAC7</accession>
<organism evidence="2 3">
    <name type="scientific">Iris pallida</name>
    <name type="common">Sweet iris</name>
    <dbReference type="NCBI Taxonomy" id="29817"/>
    <lineage>
        <taxon>Eukaryota</taxon>
        <taxon>Viridiplantae</taxon>
        <taxon>Streptophyta</taxon>
        <taxon>Embryophyta</taxon>
        <taxon>Tracheophyta</taxon>
        <taxon>Spermatophyta</taxon>
        <taxon>Magnoliopsida</taxon>
        <taxon>Liliopsida</taxon>
        <taxon>Asparagales</taxon>
        <taxon>Iridaceae</taxon>
        <taxon>Iridoideae</taxon>
        <taxon>Irideae</taxon>
        <taxon>Iris</taxon>
    </lineage>
</organism>
<comment type="caution">
    <text evidence="2">The sequence shown here is derived from an EMBL/GenBank/DDBJ whole genome shotgun (WGS) entry which is preliminary data.</text>
</comment>
<dbReference type="AlphaFoldDB" id="A0AAX6IAC7"/>
<reference evidence="2" key="2">
    <citation type="submission" date="2023-04" db="EMBL/GenBank/DDBJ databases">
        <authorList>
            <person name="Bruccoleri R.E."/>
            <person name="Oakeley E.J."/>
            <person name="Faust A.-M."/>
            <person name="Dessus-Babus S."/>
            <person name="Altorfer M."/>
            <person name="Burckhardt D."/>
            <person name="Oertli M."/>
            <person name="Naumann U."/>
            <person name="Petersen F."/>
            <person name="Wong J."/>
        </authorList>
    </citation>
    <scope>NUCLEOTIDE SEQUENCE</scope>
    <source>
        <strain evidence="2">GSM-AAB239-AS_SAM_17_03QT</strain>
        <tissue evidence="2">Leaf</tissue>
    </source>
</reference>
<feature type="region of interest" description="Disordered" evidence="1">
    <location>
        <begin position="151"/>
        <end position="194"/>
    </location>
</feature>
<protein>
    <submittedName>
        <fullName evidence="2">Vegetative cell wall protein gp1</fullName>
    </submittedName>
</protein>
<name>A0AAX6IAC7_IRIPA</name>